<organism evidence="2 3">
    <name type="scientific">Okeania hirsuta</name>
    <dbReference type="NCBI Taxonomy" id="1458930"/>
    <lineage>
        <taxon>Bacteria</taxon>
        <taxon>Bacillati</taxon>
        <taxon>Cyanobacteriota</taxon>
        <taxon>Cyanophyceae</taxon>
        <taxon>Oscillatoriophycideae</taxon>
        <taxon>Oscillatoriales</taxon>
        <taxon>Microcoleaceae</taxon>
        <taxon>Okeania</taxon>
    </lineage>
</organism>
<reference evidence="2 3" key="1">
    <citation type="journal article" date="2018" name="ACS Chem. Biol.">
        <title>Ketoreductase domain dysfunction expands chemodiversity: malyngamide biosynthesis in the cyanobacterium Okeania hirsuta.</title>
        <authorList>
            <person name="Moss N.A."/>
            <person name="Leao T."/>
            <person name="Rankin M."/>
            <person name="McCullough T.M."/>
            <person name="Qu P."/>
            <person name="Korobeynikov A."/>
            <person name="Smith J.L."/>
            <person name="Gerwick L."/>
            <person name="Gerwick W.H."/>
        </authorList>
    </citation>
    <scope>NUCLEOTIDE SEQUENCE [LARGE SCALE GENOMIC DNA]</scope>
    <source>
        <strain evidence="2 3">PAB10Feb10-1</strain>
    </source>
</reference>
<dbReference type="SMART" id="SM00318">
    <property type="entry name" value="SNc"/>
    <property type="match status" value="1"/>
</dbReference>
<keyword evidence="3" id="KW-1185">Reference proteome</keyword>
<dbReference type="Proteomes" id="UP000269154">
    <property type="component" value="Unassembled WGS sequence"/>
</dbReference>
<feature type="domain" description="TNase-like" evidence="1">
    <location>
        <begin position="25"/>
        <end position="183"/>
    </location>
</feature>
<comment type="caution">
    <text evidence="2">The sequence shown here is derived from an EMBL/GenBank/DDBJ whole genome shotgun (WGS) entry which is preliminary data.</text>
</comment>
<dbReference type="Gene3D" id="2.40.50.90">
    <property type="match status" value="1"/>
</dbReference>
<dbReference type="PROSITE" id="PS50830">
    <property type="entry name" value="TNASE_3"/>
    <property type="match status" value="1"/>
</dbReference>
<evidence type="ECO:0000259" key="1">
    <source>
        <dbReference type="PROSITE" id="PS50830"/>
    </source>
</evidence>
<dbReference type="SUPFAM" id="SSF50199">
    <property type="entry name" value="Staphylococcal nuclease"/>
    <property type="match status" value="1"/>
</dbReference>
<sequence length="268" mass="31202">MKEIINNILTRLGQVKLPTPSYFETLKTYTVKKVSDADTFDVISDEDNQEMTVRFVYIDTPETSKGWGDSQVEKMNRKNENQIYRSQFEWGEKGKERLQELVEKSGNKVKVKVTGEEKRPGRSPRCFGEVYLLDGTFVQYILVQEGLSRIYYDYISECPRDTAIMLLLAEADAQINQRGIWQESQSEFIPPWVFRSLKKKQRSFLRDMSQDLKEGTITEADFDATFKLKLQEQDQILSTLFEDLKNGVITQPEFEDKVQEQANNLFAQ</sequence>
<dbReference type="RefSeq" id="WP_124146769.1">
    <property type="nucleotide sequence ID" value="NZ_CAWOKI010000195.1"/>
</dbReference>
<proteinExistence type="predicted"/>
<dbReference type="EMBL" id="RCBY01000068">
    <property type="protein sequence ID" value="RQH43016.1"/>
    <property type="molecule type" value="Genomic_DNA"/>
</dbReference>
<dbReference type="Pfam" id="PF00565">
    <property type="entry name" value="SNase"/>
    <property type="match status" value="1"/>
</dbReference>
<dbReference type="InterPro" id="IPR016071">
    <property type="entry name" value="Staphylococal_nuclease_OB-fold"/>
</dbReference>
<accession>A0A3N6PBH6</accession>
<dbReference type="OrthoDB" id="465137at2"/>
<dbReference type="InterPro" id="IPR035437">
    <property type="entry name" value="SNase_OB-fold_sf"/>
</dbReference>
<dbReference type="AlphaFoldDB" id="A0A3N6PBH6"/>
<name>A0A3N6PBH6_9CYAN</name>
<gene>
    <name evidence="2" type="ORF">D5R40_13780</name>
</gene>
<evidence type="ECO:0000313" key="2">
    <source>
        <dbReference type="EMBL" id="RQH43016.1"/>
    </source>
</evidence>
<protein>
    <submittedName>
        <fullName evidence="2">Thermonuclease family protein</fullName>
    </submittedName>
</protein>
<evidence type="ECO:0000313" key="3">
    <source>
        <dbReference type="Proteomes" id="UP000269154"/>
    </source>
</evidence>